<keyword evidence="1" id="KW-0328">Glycosyltransferase</keyword>
<dbReference type="EMBL" id="ML976019">
    <property type="protein sequence ID" value="KAF1944087.1"/>
    <property type="molecule type" value="Genomic_DNA"/>
</dbReference>
<dbReference type="PANTHER" id="PTHR31306">
    <property type="entry name" value="ALPHA-1,6-MANNOSYLTRANSFERASE MNN11-RELATED"/>
    <property type="match status" value="1"/>
</dbReference>
<keyword evidence="2" id="KW-0808">Transferase</keyword>
<dbReference type="GO" id="GO:0006487">
    <property type="term" value="P:protein N-linked glycosylation"/>
    <property type="evidence" value="ECO:0007669"/>
    <property type="project" value="TreeGrafter"/>
</dbReference>
<dbReference type="GO" id="GO:0016757">
    <property type="term" value="F:glycosyltransferase activity"/>
    <property type="evidence" value="ECO:0007669"/>
    <property type="project" value="UniProtKB-KW"/>
</dbReference>
<dbReference type="Proteomes" id="UP000800038">
    <property type="component" value="Unassembled WGS sequence"/>
</dbReference>
<dbReference type="InterPro" id="IPR008630">
    <property type="entry name" value="Glyco_trans_34"/>
</dbReference>
<evidence type="ECO:0000313" key="3">
    <source>
        <dbReference type="EMBL" id="KAF1944087.1"/>
    </source>
</evidence>
<reference evidence="3" key="1">
    <citation type="journal article" date="2020" name="Stud. Mycol.">
        <title>101 Dothideomycetes genomes: a test case for predicting lifestyles and emergence of pathogens.</title>
        <authorList>
            <person name="Haridas S."/>
            <person name="Albert R."/>
            <person name="Binder M."/>
            <person name="Bloem J."/>
            <person name="Labutti K."/>
            <person name="Salamov A."/>
            <person name="Andreopoulos B."/>
            <person name="Baker S."/>
            <person name="Barry K."/>
            <person name="Bills G."/>
            <person name="Bluhm B."/>
            <person name="Cannon C."/>
            <person name="Castanera R."/>
            <person name="Culley D."/>
            <person name="Daum C."/>
            <person name="Ezra D."/>
            <person name="Gonzalez J."/>
            <person name="Henrissat B."/>
            <person name="Kuo A."/>
            <person name="Liang C."/>
            <person name="Lipzen A."/>
            <person name="Lutzoni F."/>
            <person name="Magnuson J."/>
            <person name="Mondo S."/>
            <person name="Nolan M."/>
            <person name="Ohm R."/>
            <person name="Pangilinan J."/>
            <person name="Park H.-J."/>
            <person name="Ramirez L."/>
            <person name="Alfaro M."/>
            <person name="Sun H."/>
            <person name="Tritt A."/>
            <person name="Yoshinaga Y."/>
            <person name="Zwiers L.-H."/>
            <person name="Turgeon B."/>
            <person name="Goodwin S."/>
            <person name="Spatafora J."/>
            <person name="Crous P."/>
            <person name="Grigoriev I."/>
        </authorList>
    </citation>
    <scope>NUCLEOTIDE SEQUENCE</scope>
    <source>
        <strain evidence="3">CBS 161.51</strain>
    </source>
</reference>
<dbReference type="Pfam" id="PF05637">
    <property type="entry name" value="Glyco_transf_34"/>
    <property type="match status" value="1"/>
</dbReference>
<dbReference type="OrthoDB" id="407658at2759"/>
<evidence type="ECO:0000256" key="2">
    <source>
        <dbReference type="ARBA" id="ARBA00022679"/>
    </source>
</evidence>
<keyword evidence="4" id="KW-1185">Reference proteome</keyword>
<gene>
    <name evidence="3" type="ORF">EJ02DRAFT_452703</name>
</gene>
<evidence type="ECO:0000313" key="4">
    <source>
        <dbReference type="Proteomes" id="UP000800038"/>
    </source>
</evidence>
<dbReference type="GO" id="GO:0000139">
    <property type="term" value="C:Golgi membrane"/>
    <property type="evidence" value="ECO:0007669"/>
    <property type="project" value="TreeGrafter"/>
</dbReference>
<accession>A0A6A5T4V0</accession>
<protein>
    <submittedName>
        <fullName evidence="3">Uncharacterized protein</fullName>
    </submittedName>
</protein>
<dbReference type="PANTHER" id="PTHR31306:SF8">
    <property type="entry name" value="GLYCOSYLTRANSFERASE FAMILY 34 PROTEIN"/>
    <property type="match status" value="1"/>
</dbReference>
<proteinExistence type="predicted"/>
<dbReference type="AlphaFoldDB" id="A0A6A5T4V0"/>
<sequence>MAAPRLDQQPQDNTTHLLVNDDLNGLKDGLFIVRVNNWTINLFIAVLTFRHYKPEVDLPFTEQSAMEHVLSAQQFRDQARYVPQHWFNAYENFGRRRSSKGKALMNYRKSKYGEKTIWCTFQETPTRRTY</sequence>
<evidence type="ECO:0000256" key="1">
    <source>
        <dbReference type="ARBA" id="ARBA00022676"/>
    </source>
</evidence>
<organism evidence="3 4">
    <name type="scientific">Clathrospora elynae</name>
    <dbReference type="NCBI Taxonomy" id="706981"/>
    <lineage>
        <taxon>Eukaryota</taxon>
        <taxon>Fungi</taxon>
        <taxon>Dikarya</taxon>
        <taxon>Ascomycota</taxon>
        <taxon>Pezizomycotina</taxon>
        <taxon>Dothideomycetes</taxon>
        <taxon>Pleosporomycetidae</taxon>
        <taxon>Pleosporales</taxon>
        <taxon>Diademaceae</taxon>
        <taxon>Clathrospora</taxon>
    </lineage>
</organism>
<name>A0A6A5T4V0_9PLEO</name>